<evidence type="ECO:0000313" key="1">
    <source>
        <dbReference type="EMBL" id="VVC34871.1"/>
    </source>
</evidence>
<evidence type="ECO:0000313" key="2">
    <source>
        <dbReference type="Proteomes" id="UP000325440"/>
    </source>
</evidence>
<proteinExistence type="predicted"/>
<dbReference type="PANTHER" id="PTHR45913:SF19">
    <property type="entry name" value="LOW QUALITY PROTEIN: ZINC FINGER BED DOMAIN-CONTAINING PROTEIN 5-LIKE"/>
    <property type="match status" value="1"/>
</dbReference>
<accession>A0A5E4MZH0</accession>
<keyword evidence="2" id="KW-1185">Reference proteome</keyword>
<gene>
    <name evidence="1" type="ORF">CINCED_3A000561</name>
</gene>
<dbReference type="OrthoDB" id="6583178at2759"/>
<organism evidence="1 2">
    <name type="scientific">Cinara cedri</name>
    <dbReference type="NCBI Taxonomy" id="506608"/>
    <lineage>
        <taxon>Eukaryota</taxon>
        <taxon>Metazoa</taxon>
        <taxon>Ecdysozoa</taxon>
        <taxon>Arthropoda</taxon>
        <taxon>Hexapoda</taxon>
        <taxon>Insecta</taxon>
        <taxon>Pterygota</taxon>
        <taxon>Neoptera</taxon>
        <taxon>Paraneoptera</taxon>
        <taxon>Hemiptera</taxon>
        <taxon>Sternorrhyncha</taxon>
        <taxon>Aphidomorpha</taxon>
        <taxon>Aphidoidea</taxon>
        <taxon>Aphididae</taxon>
        <taxon>Lachninae</taxon>
        <taxon>Cinara</taxon>
    </lineage>
</organism>
<protein>
    <submittedName>
        <fullName evidence="1">Uncharacterized protein</fullName>
    </submittedName>
</protein>
<dbReference type="Proteomes" id="UP000325440">
    <property type="component" value="Unassembled WGS sequence"/>
</dbReference>
<dbReference type="PANTHER" id="PTHR45913">
    <property type="entry name" value="EPM2A-INTERACTING PROTEIN 1"/>
    <property type="match status" value="1"/>
</dbReference>
<name>A0A5E4MZH0_9HEMI</name>
<dbReference type="EMBL" id="CABPRJ010001020">
    <property type="protein sequence ID" value="VVC34871.1"/>
    <property type="molecule type" value="Genomic_DNA"/>
</dbReference>
<reference evidence="1 2" key="1">
    <citation type="submission" date="2019-08" db="EMBL/GenBank/DDBJ databases">
        <authorList>
            <person name="Alioto T."/>
            <person name="Alioto T."/>
            <person name="Gomez Garrido J."/>
        </authorList>
    </citation>
    <scope>NUCLEOTIDE SEQUENCE [LARGE SCALE GENOMIC DNA]</scope>
</reference>
<sequence>MGMPQINEIPWSICTDGAAALTGSKIGFKAKVLEVSSNIMFNHCMIHREALASKKLQPDVNKVLLNAISVINFIKSKSLNSRLFTILCNEMGSDH</sequence>
<dbReference type="AlphaFoldDB" id="A0A5E4MZH0"/>